<dbReference type="PANTHER" id="PTHR37016">
    <property type="match status" value="1"/>
</dbReference>
<dbReference type="SMART" id="SM01351">
    <property type="entry name" value="Aspzincin_M35"/>
    <property type="match status" value="1"/>
</dbReference>
<keyword evidence="3" id="KW-0645">Protease</keyword>
<comment type="cofactor">
    <cofactor evidence="1">
        <name>Zn(2+)</name>
        <dbReference type="ChEBI" id="CHEBI:29105"/>
    </cofactor>
</comment>
<feature type="chain" id="PRO_5034046400" description="Lysine-specific metallo-endopeptidase domain-containing protein" evidence="8">
    <location>
        <begin position="20"/>
        <end position="268"/>
    </location>
</feature>
<accession>A0A8H3D9S6</accession>
<dbReference type="Proteomes" id="UP000663853">
    <property type="component" value="Unassembled WGS sequence"/>
</dbReference>
<evidence type="ECO:0000256" key="2">
    <source>
        <dbReference type="ARBA" id="ARBA00010279"/>
    </source>
</evidence>
<sequence>MRAVFTTALPSAALLGVSAVPSLSLSLFIPESVSDVENFTVTAIVNTGNGTLQLLNDPRSYANDYSPCQSFNLTHNLAGVYNYTNTGAGNFKLDVVSNLFQYINASGNLAMIEASTESKKVGLSGKLVSTLSQIAKAVTAANNVSYASSHLNEISSGTIRYSTWFGTDPSSITYDCSTCTEDAMVYMYADDSSRIYLCGSYWTAESTGTDSQAGTIVHRLSHFTVNGGTEDHVYSQGRAKSLAQSDPAQAIMNAHSHGYFAENTPALS</sequence>
<dbReference type="GO" id="GO:0006508">
    <property type="term" value="P:proteolysis"/>
    <property type="evidence" value="ECO:0007669"/>
    <property type="project" value="UniProtKB-KW"/>
</dbReference>
<keyword evidence="4" id="KW-0479">Metal-binding</keyword>
<dbReference type="GO" id="GO:0046872">
    <property type="term" value="F:metal ion binding"/>
    <property type="evidence" value="ECO:0007669"/>
    <property type="project" value="UniProtKB-KW"/>
</dbReference>
<keyword evidence="5" id="KW-0378">Hydrolase</keyword>
<dbReference type="EMBL" id="CAJMXA010003816">
    <property type="protein sequence ID" value="CAE6517250.1"/>
    <property type="molecule type" value="Genomic_DNA"/>
</dbReference>
<evidence type="ECO:0000256" key="6">
    <source>
        <dbReference type="ARBA" id="ARBA00022833"/>
    </source>
</evidence>
<name>A0A8H3D9S6_9AGAM</name>
<gene>
    <name evidence="10" type="ORF">RDB_LOCUS138951</name>
</gene>
<evidence type="ECO:0000256" key="1">
    <source>
        <dbReference type="ARBA" id="ARBA00001947"/>
    </source>
</evidence>
<protein>
    <recommendedName>
        <fullName evidence="9">Lysine-specific metallo-endopeptidase domain-containing protein</fullName>
    </recommendedName>
</protein>
<comment type="caution">
    <text evidence="10">The sequence shown here is derived from an EMBL/GenBank/DDBJ whole genome shotgun (WGS) entry which is preliminary data.</text>
</comment>
<keyword evidence="6" id="KW-0862">Zinc</keyword>
<evidence type="ECO:0000256" key="8">
    <source>
        <dbReference type="SAM" id="SignalP"/>
    </source>
</evidence>
<reference evidence="10" key="1">
    <citation type="submission" date="2021-01" db="EMBL/GenBank/DDBJ databases">
        <authorList>
            <person name="Kaushik A."/>
        </authorList>
    </citation>
    <scope>NUCLEOTIDE SEQUENCE</scope>
    <source>
        <strain evidence="10">AG6-10EEA</strain>
    </source>
</reference>
<dbReference type="Gene3D" id="3.40.390.10">
    <property type="entry name" value="Collagenase (Catalytic Domain)"/>
    <property type="match status" value="1"/>
</dbReference>
<evidence type="ECO:0000256" key="7">
    <source>
        <dbReference type="ARBA" id="ARBA00023049"/>
    </source>
</evidence>
<dbReference type="InterPro" id="IPR050414">
    <property type="entry name" value="Fungal_M35_metalloproteases"/>
</dbReference>
<evidence type="ECO:0000256" key="4">
    <source>
        <dbReference type="ARBA" id="ARBA00022723"/>
    </source>
</evidence>
<evidence type="ECO:0000259" key="9">
    <source>
        <dbReference type="SMART" id="SM01351"/>
    </source>
</evidence>
<evidence type="ECO:0000256" key="3">
    <source>
        <dbReference type="ARBA" id="ARBA00022670"/>
    </source>
</evidence>
<dbReference type="SUPFAM" id="SSF55486">
    <property type="entry name" value="Metalloproteases ('zincins'), catalytic domain"/>
    <property type="match status" value="1"/>
</dbReference>
<proteinExistence type="inferred from homology"/>
<evidence type="ECO:0000256" key="5">
    <source>
        <dbReference type="ARBA" id="ARBA00022801"/>
    </source>
</evidence>
<dbReference type="PANTHER" id="PTHR37016:SF3">
    <property type="entry name" value="NEUTRAL PROTEASE 2-RELATED"/>
    <property type="match status" value="1"/>
</dbReference>
<organism evidence="10 11">
    <name type="scientific">Rhizoctonia solani</name>
    <dbReference type="NCBI Taxonomy" id="456999"/>
    <lineage>
        <taxon>Eukaryota</taxon>
        <taxon>Fungi</taxon>
        <taxon>Dikarya</taxon>
        <taxon>Basidiomycota</taxon>
        <taxon>Agaricomycotina</taxon>
        <taxon>Agaricomycetes</taxon>
        <taxon>Cantharellales</taxon>
        <taxon>Ceratobasidiaceae</taxon>
        <taxon>Rhizoctonia</taxon>
    </lineage>
</organism>
<keyword evidence="8" id="KW-0732">Signal</keyword>
<dbReference type="AlphaFoldDB" id="A0A8H3D9S6"/>
<dbReference type="Pfam" id="PF14521">
    <property type="entry name" value="Aspzincin_M35"/>
    <property type="match status" value="1"/>
</dbReference>
<dbReference type="GO" id="GO:0004222">
    <property type="term" value="F:metalloendopeptidase activity"/>
    <property type="evidence" value="ECO:0007669"/>
    <property type="project" value="InterPro"/>
</dbReference>
<dbReference type="InterPro" id="IPR029463">
    <property type="entry name" value="Lys_MEP"/>
</dbReference>
<comment type="similarity">
    <text evidence="2">Belongs to the peptidase M35 family.</text>
</comment>
<dbReference type="InterPro" id="IPR024079">
    <property type="entry name" value="MetalloPept_cat_dom_sf"/>
</dbReference>
<keyword evidence="7" id="KW-0482">Metalloprotease</keyword>
<feature type="signal peptide" evidence="8">
    <location>
        <begin position="1"/>
        <end position="19"/>
    </location>
</feature>
<evidence type="ECO:0000313" key="10">
    <source>
        <dbReference type="EMBL" id="CAE6517250.1"/>
    </source>
</evidence>
<feature type="domain" description="Lysine-specific metallo-endopeptidase" evidence="9">
    <location>
        <begin position="149"/>
        <end position="262"/>
    </location>
</feature>
<evidence type="ECO:0000313" key="11">
    <source>
        <dbReference type="Proteomes" id="UP000663853"/>
    </source>
</evidence>